<feature type="transmembrane region" description="Helical" evidence="2">
    <location>
        <begin position="12"/>
        <end position="31"/>
    </location>
</feature>
<evidence type="ECO:0000256" key="1">
    <source>
        <dbReference type="SAM" id="MobiDB-lite"/>
    </source>
</evidence>
<feature type="region of interest" description="Disordered" evidence="1">
    <location>
        <begin position="310"/>
        <end position="334"/>
    </location>
</feature>
<protein>
    <submittedName>
        <fullName evidence="4">S1 family peptidase</fullName>
    </submittedName>
</protein>
<dbReference type="GO" id="GO:0006508">
    <property type="term" value="P:proteolysis"/>
    <property type="evidence" value="ECO:0007669"/>
    <property type="project" value="InterPro"/>
</dbReference>
<feature type="compositionally biased region" description="Low complexity" evidence="1">
    <location>
        <begin position="325"/>
        <end position="334"/>
    </location>
</feature>
<dbReference type="PROSITE" id="PS50240">
    <property type="entry name" value="TRYPSIN_DOM"/>
    <property type="match status" value="1"/>
</dbReference>
<evidence type="ECO:0000256" key="2">
    <source>
        <dbReference type="SAM" id="Phobius"/>
    </source>
</evidence>
<evidence type="ECO:0000313" key="5">
    <source>
        <dbReference type="Proteomes" id="UP000320648"/>
    </source>
</evidence>
<comment type="caution">
    <text evidence="4">The sequence shown here is derived from an EMBL/GenBank/DDBJ whole genome shotgun (WGS) entry which is preliminary data.</text>
</comment>
<name>A0A558IPU3_9CORY</name>
<dbReference type="Gene3D" id="2.40.10.10">
    <property type="entry name" value="Trypsin-like serine proteases"/>
    <property type="match status" value="1"/>
</dbReference>
<sequence>MGRGPSSTVSAVVLAVLVDGPLLLVGVFVEGSRSREQPLRKTGTRCLDPPWCSVSTHAFSLIELRFVFPGILASLFSIIVTVTSSLFGAPSSVTTPEVPGVLQATSKVAASDDRVAALWRNGKRECSAGYIGNDWWLTASHCLGRDLRLTQADGDNAKVLASTPVAEKSDVALLKAEPMDAEAFELPSRPLRVNDSLFLVGYGGMHNFASEAVVRVEETEVAGEIQGYDFDNLIQSRSMFASRTCNGDSGAPLYQDTMIFAVHTGGEENEECTDGTRRHMWHSEIYPNLQSLRTLMDSYDDFDSPAAFEEAKKHAQTQKKESKRSSSLSSLSSW</sequence>
<dbReference type="EMBL" id="VMTX01000009">
    <property type="protein sequence ID" value="TVU83404.1"/>
    <property type="molecule type" value="Genomic_DNA"/>
</dbReference>
<keyword evidence="2" id="KW-1133">Transmembrane helix</keyword>
<dbReference type="PROSITE" id="PS00134">
    <property type="entry name" value="TRYPSIN_HIS"/>
    <property type="match status" value="1"/>
</dbReference>
<feature type="domain" description="Peptidase S1" evidence="3">
    <location>
        <begin position="86"/>
        <end position="334"/>
    </location>
</feature>
<dbReference type="InterPro" id="IPR001314">
    <property type="entry name" value="Peptidase_S1A"/>
</dbReference>
<dbReference type="InterPro" id="IPR001254">
    <property type="entry name" value="Trypsin_dom"/>
</dbReference>
<keyword evidence="2" id="KW-0472">Membrane</keyword>
<accession>A0A558IPU3</accession>
<dbReference type="AlphaFoldDB" id="A0A558IPU3"/>
<dbReference type="Pfam" id="PF00089">
    <property type="entry name" value="Trypsin"/>
    <property type="match status" value="1"/>
</dbReference>
<feature type="compositionally biased region" description="Basic and acidic residues" evidence="1">
    <location>
        <begin position="310"/>
        <end position="324"/>
    </location>
</feature>
<proteinExistence type="predicted"/>
<gene>
    <name evidence="4" type="ORF">FQN05_07955</name>
</gene>
<dbReference type="InterPro" id="IPR018114">
    <property type="entry name" value="TRYPSIN_HIS"/>
</dbReference>
<reference evidence="4 5" key="1">
    <citation type="submission" date="2019-07" db="EMBL/GenBank/DDBJ databases">
        <title>Draft genome of C. aurimucosum strain 15-4290.</title>
        <authorList>
            <person name="Pacheco L.G.C."/>
            <person name="Aguiar E.R.G.R."/>
            <person name="Navas J."/>
            <person name="Santos C.S."/>
            <person name="Rocha D.J.P.G."/>
        </authorList>
    </citation>
    <scope>NUCLEOTIDE SEQUENCE [LARGE SCALE GENOMIC DNA]</scope>
    <source>
        <strain evidence="4 5">15-4290</strain>
    </source>
</reference>
<dbReference type="GO" id="GO:0004252">
    <property type="term" value="F:serine-type endopeptidase activity"/>
    <property type="evidence" value="ECO:0007669"/>
    <property type="project" value="InterPro"/>
</dbReference>
<organism evidence="4 5">
    <name type="scientific">Corynebacterium aurimucosum</name>
    <dbReference type="NCBI Taxonomy" id="169292"/>
    <lineage>
        <taxon>Bacteria</taxon>
        <taxon>Bacillati</taxon>
        <taxon>Actinomycetota</taxon>
        <taxon>Actinomycetes</taxon>
        <taxon>Mycobacteriales</taxon>
        <taxon>Corynebacteriaceae</taxon>
        <taxon>Corynebacterium</taxon>
    </lineage>
</organism>
<dbReference type="InterPro" id="IPR009003">
    <property type="entry name" value="Peptidase_S1_PA"/>
</dbReference>
<feature type="transmembrane region" description="Helical" evidence="2">
    <location>
        <begin position="66"/>
        <end position="87"/>
    </location>
</feature>
<dbReference type="SUPFAM" id="SSF50494">
    <property type="entry name" value="Trypsin-like serine proteases"/>
    <property type="match status" value="1"/>
</dbReference>
<evidence type="ECO:0000259" key="3">
    <source>
        <dbReference type="PROSITE" id="PS50240"/>
    </source>
</evidence>
<keyword evidence="2" id="KW-0812">Transmembrane</keyword>
<dbReference type="PRINTS" id="PR00722">
    <property type="entry name" value="CHYMOTRYPSIN"/>
</dbReference>
<evidence type="ECO:0000313" key="4">
    <source>
        <dbReference type="EMBL" id="TVU83404.1"/>
    </source>
</evidence>
<dbReference type="InterPro" id="IPR043504">
    <property type="entry name" value="Peptidase_S1_PA_chymotrypsin"/>
</dbReference>
<dbReference type="Proteomes" id="UP000320648">
    <property type="component" value="Unassembled WGS sequence"/>
</dbReference>